<dbReference type="EMBL" id="CP002454">
    <property type="protein sequence ID" value="ADV68060.1"/>
    <property type="molecule type" value="Genomic_DNA"/>
</dbReference>
<evidence type="ECO:0000313" key="2">
    <source>
        <dbReference type="Proteomes" id="UP000008635"/>
    </source>
</evidence>
<evidence type="ECO:0000313" key="1">
    <source>
        <dbReference type="EMBL" id="ADV68060.1"/>
    </source>
</evidence>
<dbReference type="RefSeq" id="WP_013557565.1">
    <property type="nucleotide sequence ID" value="NC_014958.1"/>
</dbReference>
<gene>
    <name evidence="1" type="ordered locus">Deima_2422</name>
</gene>
<organism evidence="1 2">
    <name type="scientific">Deinococcus maricopensis (strain DSM 21211 / LMG 22137 / NRRL B-23946 / LB-34)</name>
    <dbReference type="NCBI Taxonomy" id="709986"/>
    <lineage>
        <taxon>Bacteria</taxon>
        <taxon>Thermotogati</taxon>
        <taxon>Deinococcota</taxon>
        <taxon>Deinococci</taxon>
        <taxon>Deinococcales</taxon>
        <taxon>Deinococcaceae</taxon>
        <taxon>Deinococcus</taxon>
    </lineage>
</organism>
<keyword evidence="2" id="KW-1185">Reference proteome</keyword>
<protein>
    <submittedName>
        <fullName evidence="1">Uncharacterized protein</fullName>
    </submittedName>
</protein>
<sequence>MTQWAGVDGEVLGALFFEVLTPEPGADAPTLPGWQVRLWPQARLGDATVEAIPEADGARATALLTGLRAAGFTPLGRPVLHPH</sequence>
<proteinExistence type="predicted"/>
<dbReference type="HOGENOM" id="CLU_2537015_0_0_0"/>
<accession>E8UAH1</accession>
<dbReference type="KEGG" id="dmr:Deima_2422"/>
<name>E8UAH1_DEIML</name>
<reference evidence="1 2" key="1">
    <citation type="journal article" date="2011" name="Stand. Genomic Sci.">
        <title>Complete genome sequence of Deinococcus maricopensis type strain (LB-34).</title>
        <authorList>
            <person name="Pukall R."/>
            <person name="Zeytun A."/>
            <person name="Lucas S."/>
            <person name="Lapidus A."/>
            <person name="Hammon N."/>
            <person name="Deshpande S."/>
            <person name="Nolan M."/>
            <person name="Cheng J.F."/>
            <person name="Pitluck S."/>
            <person name="Liolios K."/>
            <person name="Pagani I."/>
            <person name="Mikhailova N."/>
            <person name="Ivanova N."/>
            <person name="Mavromatis K."/>
            <person name="Pati A."/>
            <person name="Tapia R."/>
            <person name="Han C."/>
            <person name="Goodwin L."/>
            <person name="Chen A."/>
            <person name="Palaniappan K."/>
            <person name="Land M."/>
            <person name="Hauser L."/>
            <person name="Chang Y.J."/>
            <person name="Jeffries C.D."/>
            <person name="Brambilla E.M."/>
            <person name="Rohde M."/>
            <person name="Goker M."/>
            <person name="Detter J.C."/>
            <person name="Woyke T."/>
            <person name="Bristow J."/>
            <person name="Eisen J.A."/>
            <person name="Markowitz V."/>
            <person name="Hugenholtz P."/>
            <person name="Kyrpides N.C."/>
            <person name="Klenk H.P."/>
        </authorList>
    </citation>
    <scope>NUCLEOTIDE SEQUENCE [LARGE SCALE GENOMIC DNA]</scope>
    <source>
        <strain evidence="2">DSM 21211 / LMG 22137 / NRRL B-23946 / LB-34</strain>
    </source>
</reference>
<reference evidence="2" key="2">
    <citation type="submission" date="2011-01" db="EMBL/GenBank/DDBJ databases">
        <title>The complete genome of Deinococcus maricopensis DSM 21211.</title>
        <authorList>
            <consortium name="US DOE Joint Genome Institute (JGI-PGF)"/>
            <person name="Lucas S."/>
            <person name="Copeland A."/>
            <person name="Lapidus A."/>
            <person name="Goodwin L."/>
            <person name="Pitluck S."/>
            <person name="Kyrpides N."/>
            <person name="Mavromatis K."/>
            <person name="Pagani I."/>
            <person name="Ivanova N."/>
            <person name="Ovchinnikova G."/>
            <person name="Zeytun A."/>
            <person name="Detter J.C."/>
            <person name="Han C."/>
            <person name="Land M."/>
            <person name="Hauser L."/>
            <person name="Markowitz V."/>
            <person name="Cheng J.-F."/>
            <person name="Hugenholtz P."/>
            <person name="Woyke T."/>
            <person name="Wu D."/>
            <person name="Pukall R."/>
            <person name="Gehrich-Schroeter G."/>
            <person name="Brambilla E."/>
            <person name="Klenk H.-P."/>
            <person name="Eisen J.A."/>
        </authorList>
    </citation>
    <scope>NUCLEOTIDE SEQUENCE [LARGE SCALE GENOMIC DNA]</scope>
    <source>
        <strain evidence="2">DSM 21211 / LMG 22137 / NRRL B-23946 / LB-34</strain>
    </source>
</reference>
<dbReference type="AlphaFoldDB" id="E8UAH1"/>
<dbReference type="OrthoDB" id="71563at2"/>
<dbReference type="Proteomes" id="UP000008635">
    <property type="component" value="Chromosome"/>
</dbReference>
<dbReference type="STRING" id="709986.Deima_2422"/>